<accession>A0A6M0INX4</accession>
<evidence type="ECO:0000259" key="2">
    <source>
        <dbReference type="SMART" id="SM00849"/>
    </source>
</evidence>
<comment type="caution">
    <text evidence="3">The sequence shown here is derived from an EMBL/GenBank/DDBJ whole genome shotgun (WGS) entry which is preliminary data.</text>
</comment>
<dbReference type="PANTHER" id="PTHR42951">
    <property type="entry name" value="METALLO-BETA-LACTAMASE DOMAIN-CONTAINING"/>
    <property type="match status" value="1"/>
</dbReference>
<dbReference type="AlphaFoldDB" id="A0A6M0INX4"/>
<evidence type="ECO:0000256" key="1">
    <source>
        <dbReference type="ARBA" id="ARBA00005250"/>
    </source>
</evidence>
<sequence length="280" mass="31915">MPTPTLTYLSVKKIERDTFTIHCVQAPEDGELVNAQLIETPNKLLLIDTLQLKPHADELRTYIDSIGKPLDRVIVSHYHPDHWFGAATFRDYPIYALPEVIDRINQMADFVLDYHRNIHGEKAALLIPSEKVIPTESLEPGSMTFDGLSLNLIKITDTEAPTNLVVELPEHSILLPQDLVYHDAYAYFGEKSAEGEYCFDKWIGVLHDFQTKNYTLVVPGHGDPTDASIFETMITYLEFAKEQVLSGLKGEEMISRIKEKYPDYRLPLTLVMSDVMLFQM</sequence>
<keyword evidence="3" id="KW-0378">Hydrolase</keyword>
<dbReference type="InterPro" id="IPR036866">
    <property type="entry name" value="RibonucZ/Hydroxyglut_hydro"/>
</dbReference>
<dbReference type="Pfam" id="PF00753">
    <property type="entry name" value="Lactamase_B"/>
    <property type="match status" value="1"/>
</dbReference>
<name>A0A6M0INX4_9BACT</name>
<dbReference type="Proteomes" id="UP000477386">
    <property type="component" value="Unassembled WGS sequence"/>
</dbReference>
<dbReference type="Gene3D" id="3.60.15.10">
    <property type="entry name" value="Ribonuclease Z/Hydroxyacylglutathione hydrolase-like"/>
    <property type="match status" value="1"/>
</dbReference>
<protein>
    <submittedName>
        <fullName evidence="3">MBL fold metallo-hydrolase</fullName>
    </submittedName>
</protein>
<dbReference type="SMART" id="SM00849">
    <property type="entry name" value="Lactamase_B"/>
    <property type="match status" value="1"/>
</dbReference>
<dbReference type="SUPFAM" id="SSF56281">
    <property type="entry name" value="Metallo-hydrolase/oxidoreductase"/>
    <property type="match status" value="1"/>
</dbReference>
<organism evidence="3 4">
    <name type="scientific">Spirosoma agri</name>
    <dbReference type="NCBI Taxonomy" id="1987381"/>
    <lineage>
        <taxon>Bacteria</taxon>
        <taxon>Pseudomonadati</taxon>
        <taxon>Bacteroidota</taxon>
        <taxon>Cytophagia</taxon>
        <taxon>Cytophagales</taxon>
        <taxon>Cytophagaceae</taxon>
        <taxon>Spirosoma</taxon>
    </lineage>
</organism>
<dbReference type="RefSeq" id="WP_164043077.1">
    <property type="nucleotide sequence ID" value="NZ_JAAGNZ010000003.1"/>
</dbReference>
<evidence type="ECO:0000313" key="3">
    <source>
        <dbReference type="EMBL" id="NEU69996.1"/>
    </source>
</evidence>
<keyword evidence="4" id="KW-1185">Reference proteome</keyword>
<dbReference type="InterPro" id="IPR050855">
    <property type="entry name" value="NDM-1-like"/>
</dbReference>
<dbReference type="GO" id="GO:0017001">
    <property type="term" value="P:antibiotic catabolic process"/>
    <property type="evidence" value="ECO:0007669"/>
    <property type="project" value="UniProtKB-ARBA"/>
</dbReference>
<dbReference type="EMBL" id="JAAGNZ010000003">
    <property type="protein sequence ID" value="NEU69996.1"/>
    <property type="molecule type" value="Genomic_DNA"/>
</dbReference>
<reference evidence="3 4" key="1">
    <citation type="submission" date="2020-02" db="EMBL/GenBank/DDBJ databases">
        <title>Draft genome sequence of two Spirosoma agri KCTC 52727 and Spirosoma terrae KCTC 52035.</title>
        <authorList>
            <person name="Rojas J."/>
            <person name="Ambika Manirajan B."/>
            <person name="Ratering S."/>
            <person name="Suarez C."/>
            <person name="Schnell S."/>
        </authorList>
    </citation>
    <scope>NUCLEOTIDE SEQUENCE [LARGE SCALE GENOMIC DNA]</scope>
    <source>
        <strain evidence="3 4">KCTC 52727</strain>
    </source>
</reference>
<evidence type="ECO:0000313" key="4">
    <source>
        <dbReference type="Proteomes" id="UP000477386"/>
    </source>
</evidence>
<dbReference type="InterPro" id="IPR001279">
    <property type="entry name" value="Metallo-B-lactamas"/>
</dbReference>
<dbReference type="GO" id="GO:0016787">
    <property type="term" value="F:hydrolase activity"/>
    <property type="evidence" value="ECO:0007669"/>
    <property type="project" value="UniProtKB-KW"/>
</dbReference>
<proteinExistence type="inferred from homology"/>
<gene>
    <name evidence="3" type="ORF">GK091_24155</name>
</gene>
<feature type="domain" description="Metallo-beta-lactamase" evidence="2">
    <location>
        <begin position="32"/>
        <end position="221"/>
    </location>
</feature>
<dbReference type="PANTHER" id="PTHR42951:SF4">
    <property type="entry name" value="ACYL-COENZYME A THIOESTERASE MBLAC2"/>
    <property type="match status" value="1"/>
</dbReference>
<comment type="similarity">
    <text evidence="1">Belongs to the metallo-beta-lactamase superfamily. Class-B beta-lactamase family.</text>
</comment>